<name>A0A645IWA8_9ZZZZ</name>
<sequence length="104" mass="11718">MSIAINSIVLRVNKLYKTGKMSDFTVYYTMDKNGIHAKSERGDTEFAWKQILLARETNHAIYLIAGENRAVVIPKGQITSDGELNTLRTMLRKYIAAGRARVAK</sequence>
<dbReference type="Pfam" id="PF14317">
    <property type="entry name" value="YcxB"/>
    <property type="match status" value="1"/>
</dbReference>
<protein>
    <recommendedName>
        <fullName evidence="1">YcxB-like C-terminal domain-containing protein</fullName>
    </recommendedName>
</protein>
<gene>
    <name evidence="2" type="ORF">SDC9_203389</name>
</gene>
<reference evidence="2" key="1">
    <citation type="submission" date="2019-08" db="EMBL/GenBank/DDBJ databases">
        <authorList>
            <person name="Kucharzyk K."/>
            <person name="Murdoch R.W."/>
            <person name="Higgins S."/>
            <person name="Loffler F."/>
        </authorList>
    </citation>
    <scope>NUCLEOTIDE SEQUENCE</scope>
</reference>
<organism evidence="2">
    <name type="scientific">bioreactor metagenome</name>
    <dbReference type="NCBI Taxonomy" id="1076179"/>
    <lineage>
        <taxon>unclassified sequences</taxon>
        <taxon>metagenomes</taxon>
        <taxon>ecological metagenomes</taxon>
    </lineage>
</organism>
<dbReference type="EMBL" id="VSSQ01125245">
    <property type="protein sequence ID" value="MPN55705.1"/>
    <property type="molecule type" value="Genomic_DNA"/>
</dbReference>
<evidence type="ECO:0000313" key="2">
    <source>
        <dbReference type="EMBL" id="MPN55705.1"/>
    </source>
</evidence>
<dbReference type="InterPro" id="IPR025588">
    <property type="entry name" value="YcxB-like_C"/>
</dbReference>
<evidence type="ECO:0000259" key="1">
    <source>
        <dbReference type="Pfam" id="PF14317"/>
    </source>
</evidence>
<dbReference type="AlphaFoldDB" id="A0A645IWA8"/>
<feature type="domain" description="YcxB-like C-terminal" evidence="1">
    <location>
        <begin position="31"/>
        <end position="91"/>
    </location>
</feature>
<accession>A0A645IWA8</accession>
<proteinExistence type="predicted"/>
<comment type="caution">
    <text evidence="2">The sequence shown here is derived from an EMBL/GenBank/DDBJ whole genome shotgun (WGS) entry which is preliminary data.</text>
</comment>